<sequence length="150" mass="17101">MGNGKASRGRACGAGLVPDQASRPETVFPRADTSAEYRPRFPRLSRRTRTDCDLPDRTPFSFDAHAMIYSDEAPALESALHREFAERRVNMTNNRKEFFRVSLDEVEDAVSRLGPGAGFFKDREAQEWHKTLARRNQLLEETQGNFPEKL</sequence>
<dbReference type="Pfam" id="PF13455">
    <property type="entry name" value="MUG113"/>
    <property type="match status" value="1"/>
</dbReference>
<evidence type="ECO:0000256" key="1">
    <source>
        <dbReference type="SAM" id="MobiDB-lite"/>
    </source>
</evidence>
<evidence type="ECO:0000259" key="2">
    <source>
        <dbReference type="SMART" id="SM00974"/>
    </source>
</evidence>
<proteinExistence type="predicted"/>
<feature type="domain" description="Bacteriophage T5 Orf172 DNA-binding" evidence="2">
    <location>
        <begin position="39"/>
        <end position="113"/>
    </location>
</feature>
<gene>
    <name evidence="3" type="ORF">H1W37_12445</name>
</gene>
<name>A0A838XMG3_9HYPH</name>
<feature type="region of interest" description="Disordered" evidence="1">
    <location>
        <begin position="1"/>
        <end position="34"/>
    </location>
</feature>
<evidence type="ECO:0000313" key="4">
    <source>
        <dbReference type="Proteomes" id="UP000559404"/>
    </source>
</evidence>
<reference evidence="3 4" key="2">
    <citation type="submission" date="2020-08" db="EMBL/GenBank/DDBJ databases">
        <title>Stappia taiwanensis sp. nov., isolated from a coastal thermal spring.</title>
        <authorList>
            <person name="Kampfer P."/>
        </authorList>
    </citation>
    <scope>NUCLEOTIDE SEQUENCE [LARGE SCALE GENOMIC DNA]</scope>
    <source>
        <strain evidence="3 4">DSM 23284</strain>
    </source>
</reference>
<evidence type="ECO:0000313" key="3">
    <source>
        <dbReference type="EMBL" id="MBA4612469.1"/>
    </source>
</evidence>
<accession>A0A838XMG3</accession>
<organism evidence="3 4">
    <name type="scientific">Stappia taiwanensis</name>
    <dbReference type="NCBI Taxonomy" id="992267"/>
    <lineage>
        <taxon>Bacteria</taxon>
        <taxon>Pseudomonadati</taxon>
        <taxon>Pseudomonadota</taxon>
        <taxon>Alphaproteobacteria</taxon>
        <taxon>Hyphomicrobiales</taxon>
        <taxon>Stappiaceae</taxon>
        <taxon>Stappia</taxon>
    </lineage>
</organism>
<dbReference type="AlphaFoldDB" id="A0A838XMG3"/>
<comment type="caution">
    <text evidence="3">The sequence shown here is derived from an EMBL/GenBank/DDBJ whole genome shotgun (WGS) entry which is preliminary data.</text>
</comment>
<dbReference type="InterPro" id="IPR018306">
    <property type="entry name" value="Phage_T5_Orf172_DNA-bd"/>
</dbReference>
<reference evidence="3 4" key="1">
    <citation type="submission" date="2020-07" db="EMBL/GenBank/DDBJ databases">
        <authorList>
            <person name="Li M."/>
        </authorList>
    </citation>
    <scope>NUCLEOTIDE SEQUENCE [LARGE SCALE GENOMIC DNA]</scope>
    <source>
        <strain evidence="3 4">DSM 23284</strain>
    </source>
</reference>
<protein>
    <submittedName>
        <fullName evidence="3">GIY-YIG nuclease family protein</fullName>
    </submittedName>
</protein>
<dbReference type="SMART" id="SM00974">
    <property type="entry name" value="T5orf172"/>
    <property type="match status" value="1"/>
</dbReference>
<dbReference type="Proteomes" id="UP000559404">
    <property type="component" value="Unassembled WGS sequence"/>
</dbReference>
<dbReference type="EMBL" id="JACEON010000011">
    <property type="protein sequence ID" value="MBA4612469.1"/>
    <property type="molecule type" value="Genomic_DNA"/>
</dbReference>
<keyword evidence="4" id="KW-1185">Reference proteome</keyword>